<evidence type="ECO:0000256" key="1">
    <source>
        <dbReference type="SAM" id="MobiDB-lite"/>
    </source>
</evidence>
<evidence type="ECO:0000313" key="4">
    <source>
        <dbReference type="Proteomes" id="UP000215374"/>
    </source>
</evidence>
<dbReference type="EMBL" id="LT906467">
    <property type="protein sequence ID" value="SNV57375.1"/>
    <property type="molecule type" value="Genomic_DNA"/>
</dbReference>
<gene>
    <name evidence="3" type="ORF">SAMEA4535761_00380</name>
</gene>
<feature type="compositionally biased region" description="Basic and acidic residues" evidence="1">
    <location>
        <begin position="169"/>
        <end position="184"/>
    </location>
</feature>
<sequence>MDNQTRQFGVPEEEPRKPRPKQYFPDAAEQARQQQPEYPQQPYRDQYREQYYDYGQYEQPQYTQPNPPGPPPAPEERSNTLATVLGVLLAIALAAGIVLFFLWRGASAEASKPPVTVTNTQTETITTTATTTKRPSLFGDRDSRDTRDADREEPLPTELPEAPPVEVPDDVRESAQDIFDELRQGAEGLLQGQ</sequence>
<feature type="compositionally biased region" description="Low complexity" evidence="1">
    <location>
        <begin position="52"/>
        <end position="64"/>
    </location>
</feature>
<proteinExistence type="predicted"/>
<evidence type="ECO:0000256" key="2">
    <source>
        <dbReference type="SAM" id="Phobius"/>
    </source>
</evidence>
<reference evidence="3 4" key="1">
    <citation type="submission" date="2017-06" db="EMBL/GenBank/DDBJ databases">
        <authorList>
            <consortium name="Pathogen Informatics"/>
        </authorList>
    </citation>
    <scope>NUCLEOTIDE SEQUENCE [LARGE SCALE GENOMIC DNA]</scope>
    <source>
        <strain evidence="3 4">NCTC13015</strain>
    </source>
</reference>
<protein>
    <submittedName>
        <fullName evidence="3">Uncharacterized protein</fullName>
    </submittedName>
</protein>
<dbReference type="Proteomes" id="UP000215374">
    <property type="component" value="Chromosome 1"/>
</dbReference>
<feature type="compositionally biased region" description="Basic and acidic residues" evidence="1">
    <location>
        <begin position="139"/>
        <end position="154"/>
    </location>
</feature>
<feature type="region of interest" description="Disordered" evidence="1">
    <location>
        <begin position="1"/>
        <end position="77"/>
    </location>
</feature>
<organism evidence="3 4">
    <name type="scientific">Corynebacterium imitans</name>
    <dbReference type="NCBI Taxonomy" id="156978"/>
    <lineage>
        <taxon>Bacteria</taxon>
        <taxon>Bacillati</taxon>
        <taxon>Actinomycetota</taxon>
        <taxon>Actinomycetes</taxon>
        <taxon>Mycobacteriales</taxon>
        <taxon>Corynebacteriaceae</taxon>
        <taxon>Corynebacterium</taxon>
    </lineage>
</organism>
<feature type="compositionally biased region" description="Low complexity" evidence="1">
    <location>
        <begin position="116"/>
        <end position="132"/>
    </location>
</feature>
<dbReference type="AlphaFoldDB" id="A0A239YEF7"/>
<keyword evidence="2" id="KW-1133">Transmembrane helix</keyword>
<keyword evidence="2" id="KW-0472">Membrane</keyword>
<dbReference type="RefSeq" id="WP_051904709.1">
    <property type="nucleotide sequence ID" value="NZ_CP009211.1"/>
</dbReference>
<name>A0A239YEF7_9CORY</name>
<accession>A0A239YEF7</accession>
<keyword evidence="2" id="KW-0812">Transmembrane</keyword>
<feature type="compositionally biased region" description="Low complexity" evidence="1">
    <location>
        <begin position="25"/>
        <end position="44"/>
    </location>
</feature>
<feature type="transmembrane region" description="Helical" evidence="2">
    <location>
        <begin position="81"/>
        <end position="103"/>
    </location>
</feature>
<feature type="region of interest" description="Disordered" evidence="1">
    <location>
        <begin position="114"/>
        <end position="193"/>
    </location>
</feature>
<evidence type="ECO:0000313" key="3">
    <source>
        <dbReference type="EMBL" id="SNV57375.1"/>
    </source>
</evidence>